<feature type="domain" description="Retroviral polymerase SH3-like" evidence="1">
    <location>
        <begin position="1"/>
        <end position="38"/>
    </location>
</feature>
<gene>
    <name evidence="2" type="ORF">PR048_011177</name>
</gene>
<dbReference type="InterPro" id="IPR057670">
    <property type="entry name" value="SH3_retrovirus"/>
</dbReference>
<keyword evidence="3" id="KW-1185">Reference proteome</keyword>
<name>A0ABQ9HKW5_9NEOP</name>
<comment type="caution">
    <text evidence="2">The sequence shown here is derived from an EMBL/GenBank/DDBJ whole genome shotgun (WGS) entry which is preliminary data.</text>
</comment>
<evidence type="ECO:0000313" key="3">
    <source>
        <dbReference type="Proteomes" id="UP001159363"/>
    </source>
</evidence>
<accession>A0ABQ9HKW5</accession>
<protein>
    <recommendedName>
        <fullName evidence="1">Retroviral polymerase SH3-like domain-containing protein</fullName>
    </recommendedName>
</protein>
<evidence type="ECO:0000313" key="2">
    <source>
        <dbReference type="EMBL" id="KAJ8884981.1"/>
    </source>
</evidence>
<dbReference type="Proteomes" id="UP001159363">
    <property type="component" value="Chromosome X"/>
</dbReference>
<dbReference type="EMBL" id="JARBHB010000004">
    <property type="protein sequence ID" value="KAJ8884981.1"/>
    <property type="molecule type" value="Genomic_DNA"/>
</dbReference>
<reference evidence="2 3" key="1">
    <citation type="submission" date="2023-02" db="EMBL/GenBank/DDBJ databases">
        <title>LHISI_Scaffold_Assembly.</title>
        <authorList>
            <person name="Stuart O.P."/>
            <person name="Cleave R."/>
            <person name="Magrath M.J.L."/>
            <person name="Mikheyev A.S."/>
        </authorList>
    </citation>
    <scope>NUCLEOTIDE SEQUENCE [LARGE SCALE GENOMIC DNA]</scope>
    <source>
        <strain evidence="2">Daus_M_001</strain>
        <tissue evidence="2">Leg muscle</tissue>
    </source>
</reference>
<sequence length="183" mass="20872">MVGYVTNGYRLWNLEKKEIKLSRDATFVESTEVSATNNLSQEIIADIVSLVDSKETSLRLANNMEKAGLDYSETFSSGVSLNALRFLITYAKMENMFLDGLVISNEYNKIEELMMKLQTEFEVKITDNSETFVGLGIENARGFINIHQESYVEHLLKTYNMDSAKLPQFQVLTTLKTVMERKV</sequence>
<proteinExistence type="predicted"/>
<organism evidence="2 3">
    <name type="scientific">Dryococelus australis</name>
    <dbReference type="NCBI Taxonomy" id="614101"/>
    <lineage>
        <taxon>Eukaryota</taxon>
        <taxon>Metazoa</taxon>
        <taxon>Ecdysozoa</taxon>
        <taxon>Arthropoda</taxon>
        <taxon>Hexapoda</taxon>
        <taxon>Insecta</taxon>
        <taxon>Pterygota</taxon>
        <taxon>Neoptera</taxon>
        <taxon>Polyneoptera</taxon>
        <taxon>Phasmatodea</taxon>
        <taxon>Verophasmatodea</taxon>
        <taxon>Anareolatae</taxon>
        <taxon>Phasmatidae</taxon>
        <taxon>Eurycanthinae</taxon>
        <taxon>Dryococelus</taxon>
    </lineage>
</organism>
<dbReference type="Pfam" id="PF25597">
    <property type="entry name" value="SH3_retrovirus"/>
    <property type="match status" value="1"/>
</dbReference>
<evidence type="ECO:0000259" key="1">
    <source>
        <dbReference type="Pfam" id="PF25597"/>
    </source>
</evidence>